<dbReference type="EMBL" id="JAJAPW010000005">
    <property type="protein sequence ID" value="MCB4799558.1"/>
    <property type="molecule type" value="Genomic_DNA"/>
</dbReference>
<name>A0A9X1L296_9FLAO</name>
<proteinExistence type="predicted"/>
<protein>
    <submittedName>
        <fullName evidence="1">LPS export ABC transporter periplasmic protein LptC</fullName>
    </submittedName>
</protein>
<reference evidence="1" key="1">
    <citation type="submission" date="2021-10" db="EMBL/GenBank/DDBJ databases">
        <title>Tamlana sargassums sp. nov., and Tamlana laminarinivorans sp. nov., two new bacteria isolated from the brown alga.</title>
        <authorList>
            <person name="Li J."/>
        </authorList>
    </citation>
    <scope>NUCLEOTIDE SEQUENCE</scope>
    <source>
        <strain evidence="1">PT2-4</strain>
    </source>
</reference>
<dbReference type="RefSeq" id="WP_226544041.1">
    <property type="nucleotide sequence ID" value="NZ_JAJAPW010000005.1"/>
</dbReference>
<dbReference type="GO" id="GO:0015221">
    <property type="term" value="F:lipopolysaccharide transmembrane transporter activity"/>
    <property type="evidence" value="ECO:0007669"/>
    <property type="project" value="InterPro"/>
</dbReference>
<dbReference type="PROSITE" id="PS51257">
    <property type="entry name" value="PROKAR_LIPOPROTEIN"/>
    <property type="match status" value="1"/>
</dbReference>
<dbReference type="InterPro" id="IPR010664">
    <property type="entry name" value="LipoPS_assembly_LptC-rel"/>
</dbReference>
<dbReference type="NCBIfam" id="TIGR04409">
    <property type="entry name" value="LptC_YrbK"/>
    <property type="match status" value="1"/>
</dbReference>
<keyword evidence="2" id="KW-1185">Reference proteome</keyword>
<accession>A0A9X1L296</accession>
<dbReference type="AlphaFoldDB" id="A0A9X1L296"/>
<comment type="caution">
    <text evidence="1">The sequence shown here is derived from an EMBL/GenBank/DDBJ whole genome shotgun (WGS) entry which is preliminary data.</text>
</comment>
<gene>
    <name evidence="1" type="primary">lptC</name>
    <name evidence="1" type="ORF">LG649_11915</name>
</gene>
<dbReference type="Pfam" id="PF06835">
    <property type="entry name" value="LptC"/>
    <property type="match status" value="1"/>
</dbReference>
<organism evidence="1 2">
    <name type="scientific">Neotamlana laminarinivorans</name>
    <dbReference type="NCBI Taxonomy" id="2883124"/>
    <lineage>
        <taxon>Bacteria</taxon>
        <taxon>Pseudomonadati</taxon>
        <taxon>Bacteroidota</taxon>
        <taxon>Flavobacteriia</taxon>
        <taxon>Flavobacteriales</taxon>
        <taxon>Flavobacteriaceae</taxon>
        <taxon>Neotamlana</taxon>
    </lineage>
</organism>
<dbReference type="Proteomes" id="UP001139199">
    <property type="component" value="Unassembled WGS sequence"/>
</dbReference>
<sequence>MVKKNKYIIKNIVIAAAVAMFFSCNNSLSNVQKIGISENEPIGEEYNSNLKYTDSGRVKANLISTKLFDYTNRDFPFHEFTDGATLYIYDNENRKSTIVADYAYVYTETDLIDMRSNVVITTHDNRVLKTDQLYYDQSKEWLYTNKPVSFKTEQDLINGNGFDSNSKFTNAEVLEVTGIITLQEED</sequence>
<dbReference type="InterPro" id="IPR026265">
    <property type="entry name" value="LptC"/>
</dbReference>
<dbReference type="GO" id="GO:0005886">
    <property type="term" value="C:plasma membrane"/>
    <property type="evidence" value="ECO:0007669"/>
    <property type="project" value="InterPro"/>
</dbReference>
<evidence type="ECO:0000313" key="2">
    <source>
        <dbReference type="Proteomes" id="UP001139199"/>
    </source>
</evidence>
<dbReference type="Gene3D" id="2.60.450.10">
    <property type="entry name" value="Lipopolysaccharide (LPS) transport protein A like domain"/>
    <property type="match status" value="1"/>
</dbReference>
<evidence type="ECO:0000313" key="1">
    <source>
        <dbReference type="EMBL" id="MCB4799558.1"/>
    </source>
</evidence>